<dbReference type="InterPro" id="IPR027417">
    <property type="entry name" value="P-loop_NTPase"/>
</dbReference>
<dbReference type="SUPFAM" id="SSF52540">
    <property type="entry name" value="P-loop containing nucleoside triphosphate hydrolases"/>
    <property type="match status" value="1"/>
</dbReference>
<dbReference type="PANTHER" id="PTHR32114">
    <property type="entry name" value="ABC TRANSPORTER ABCH.3"/>
    <property type="match status" value="1"/>
</dbReference>
<feature type="coiled-coil region" evidence="1">
    <location>
        <begin position="842"/>
        <end position="876"/>
    </location>
</feature>
<accession>A0AAX3NKS7</accession>
<dbReference type="PANTHER" id="PTHR32114:SF2">
    <property type="entry name" value="ABC TRANSPORTER ABCH.3"/>
    <property type="match status" value="1"/>
</dbReference>
<gene>
    <name evidence="3" type="ORF">PYU98_12250</name>
</gene>
<feature type="domain" description="Rad50/SbcC-type AAA" evidence="2">
    <location>
        <begin position="6"/>
        <end position="225"/>
    </location>
</feature>
<dbReference type="Pfam" id="PF13476">
    <property type="entry name" value="AAA_23"/>
    <property type="match status" value="1"/>
</dbReference>
<keyword evidence="1" id="KW-0175">Coiled coil</keyword>
<dbReference type="EMBL" id="CP118988">
    <property type="protein sequence ID" value="WED74741.1"/>
    <property type="molecule type" value="Genomic_DNA"/>
</dbReference>
<evidence type="ECO:0000259" key="2">
    <source>
        <dbReference type="Pfam" id="PF13476"/>
    </source>
</evidence>
<reference evidence="3" key="1">
    <citation type="submission" date="2023-02" db="EMBL/GenBank/DDBJ databases">
        <title>The sequence of Aeromonas allosaccharophila K520.</title>
        <authorList>
            <person name="Luo X."/>
        </authorList>
    </citation>
    <scope>NUCLEOTIDE SEQUENCE</scope>
    <source>
        <strain evidence="3">K520</strain>
    </source>
</reference>
<proteinExistence type="predicted"/>
<dbReference type="GO" id="GO:0006302">
    <property type="term" value="P:double-strand break repair"/>
    <property type="evidence" value="ECO:0007669"/>
    <property type="project" value="InterPro"/>
</dbReference>
<protein>
    <submittedName>
        <fullName evidence="3">AAA family ATPase</fullName>
    </submittedName>
</protein>
<dbReference type="AlphaFoldDB" id="A0AAX3NKS7"/>
<evidence type="ECO:0000313" key="4">
    <source>
        <dbReference type="Proteomes" id="UP001213721"/>
    </source>
</evidence>
<evidence type="ECO:0000313" key="3">
    <source>
        <dbReference type="EMBL" id="WED74741.1"/>
    </source>
</evidence>
<feature type="coiled-coil region" evidence="1">
    <location>
        <begin position="588"/>
        <end position="615"/>
    </location>
</feature>
<sequence>MKFKSVDIVGFRAYAEDGDGAFDFTNSDGKVSNFISIYAPNGFGKSSFYDAVEWAITNNISRYIRDSQRINNDSASLYLNTSESSQRILKNRYIDEGAPSYVKVCTTGKKDFYRQVRRPAAGQRDYTYDTARTDKTTKHLTDIFLSQDAIDAFLKEERPEQRYDRFMGAFGGNDEKYRSSLFTSIKSCSRELKQLSDIISSLEENLREPTLEFSVDEVNQTIGEINLNGGSFPKIGNAFSELEQTELLSMLSKRVIELNTELESLGQRRQAIDYCIGNLSHLTQYREHSAKLKVDLAKINSNRDDINSLFKAIDTKNNLEQRLRSTVDEAQIISLILSNQQQLNNIVKDITNHNQKISAIDKELANITISNSASTQTIESLRRERINNDTQMASLLDDLSKVEAQFVEIDARDKLIHALNSKITESERWTTTAHALKKSLQDELSKYTNLAVGKSIISEDAQALLKPDPEFVMNYHQNLELRNDIQERIQTLDVNAKDLSGQSADLFSLISMAKTLLSKTLSDACPVCNAQYESHTALLEKIQSNGSIEAALHSLLMSRADLEKRIVQIDDFLDRGHSYLTSLKTAAIAKINERLSNVESEVARLDRELADVKHDLAVKTDDIHRLRAGVRNLNKDDYIKFIGDAISSVKADIVKIDNSLEELITSIKSANDAAGKIASNRAEILAKLEVIEQSDIYILYKTLKTKYILPEGDVLELFSPIFDELTERKISLHREITATSESITKLQNTLSQPGEYSSEPPLLEKLVSLTEELRHIEDATTRIEAFLIPLVNDFSAPTESLLNELQLKKTDLDKKTSTASASLMLTNIVQAQIKDVLPFFKYRELRAKIDSHRDTKNQIENLSISLSRELKKIELKLKERIDNFFYTDLITSIYRKIDPHPFFKTVRFECIFPIEDKPRLEIYLYEDEFSQPISPALYFSSAQLNILSLSIFLAKALHIEHDSDPVRAILIDDPIHSMDSINVLSVIDLLRNISVKFDRQIILSTHDENFYELIKLKVPEEQFGSKFIRFKSFGVVHADSNSD</sequence>
<dbReference type="InterPro" id="IPR038729">
    <property type="entry name" value="Rad50/SbcC_AAA"/>
</dbReference>
<dbReference type="Proteomes" id="UP001213721">
    <property type="component" value="Chromosome"/>
</dbReference>
<dbReference type="Gene3D" id="3.40.50.300">
    <property type="entry name" value="P-loop containing nucleotide triphosphate hydrolases"/>
    <property type="match status" value="2"/>
</dbReference>
<dbReference type="RefSeq" id="WP_113995292.1">
    <property type="nucleotide sequence ID" value="NZ_CP118988.1"/>
</dbReference>
<dbReference type="GO" id="GO:0016887">
    <property type="term" value="F:ATP hydrolysis activity"/>
    <property type="evidence" value="ECO:0007669"/>
    <property type="project" value="InterPro"/>
</dbReference>
<dbReference type="Gene3D" id="1.10.287.1490">
    <property type="match status" value="1"/>
</dbReference>
<name>A0AAX3NKS7_9GAMM</name>
<evidence type="ECO:0000256" key="1">
    <source>
        <dbReference type="SAM" id="Coils"/>
    </source>
</evidence>
<organism evidence="3 4">
    <name type="scientific">Aeromonas allosaccharophila</name>
    <dbReference type="NCBI Taxonomy" id="656"/>
    <lineage>
        <taxon>Bacteria</taxon>
        <taxon>Pseudomonadati</taxon>
        <taxon>Pseudomonadota</taxon>
        <taxon>Gammaproteobacteria</taxon>
        <taxon>Aeromonadales</taxon>
        <taxon>Aeromonadaceae</taxon>
        <taxon>Aeromonas</taxon>
    </lineage>
</organism>